<dbReference type="EMBL" id="JAAGNN010000029">
    <property type="protein sequence ID" value="KAF4070589.1"/>
    <property type="molecule type" value="Genomic_DNA"/>
</dbReference>
<proteinExistence type="predicted"/>
<name>A0A7J5ZLB3_AMEME</name>
<dbReference type="AlphaFoldDB" id="A0A7J5ZLB3"/>
<protein>
    <submittedName>
        <fullName evidence="3">Uncharacterized protein</fullName>
    </submittedName>
</protein>
<feature type="chain" id="PRO_5029610135" evidence="2">
    <location>
        <begin position="23"/>
        <end position="83"/>
    </location>
</feature>
<evidence type="ECO:0000313" key="4">
    <source>
        <dbReference type="Proteomes" id="UP000593565"/>
    </source>
</evidence>
<keyword evidence="4" id="KW-1185">Reference proteome</keyword>
<dbReference type="PANTHER" id="PTHR46780">
    <property type="entry name" value="PROTEIN EVA-1"/>
    <property type="match status" value="1"/>
</dbReference>
<comment type="caution">
    <text evidence="3">The sequence shown here is derived from an EMBL/GenBank/DDBJ whole genome shotgun (WGS) entry which is preliminary data.</text>
</comment>
<reference evidence="3 4" key="1">
    <citation type="submission" date="2020-02" db="EMBL/GenBank/DDBJ databases">
        <title>A chromosome-scale genome assembly of the black bullhead catfish (Ameiurus melas).</title>
        <authorList>
            <person name="Wen M."/>
            <person name="Zham M."/>
            <person name="Cabau C."/>
            <person name="Klopp C."/>
            <person name="Donnadieu C."/>
            <person name="Roques C."/>
            <person name="Bouchez O."/>
            <person name="Lampietro C."/>
            <person name="Jouanno E."/>
            <person name="Herpin A."/>
            <person name="Louis A."/>
            <person name="Berthelot C."/>
            <person name="Parey E."/>
            <person name="Roest-Crollius H."/>
            <person name="Braasch I."/>
            <person name="Postlethwait J."/>
            <person name="Robinson-Rechavi M."/>
            <person name="Echchiki A."/>
            <person name="Begum T."/>
            <person name="Montfort J."/>
            <person name="Schartl M."/>
            <person name="Bobe J."/>
            <person name="Guiguen Y."/>
        </authorList>
    </citation>
    <scope>NUCLEOTIDE SEQUENCE [LARGE SCALE GENOMIC DNA]</scope>
    <source>
        <strain evidence="3">M_S1</strain>
        <tissue evidence="3">Blood</tissue>
    </source>
</reference>
<keyword evidence="1" id="KW-0430">Lectin</keyword>
<dbReference type="GO" id="GO:0030246">
    <property type="term" value="F:carbohydrate binding"/>
    <property type="evidence" value="ECO:0007669"/>
    <property type="project" value="UniProtKB-KW"/>
</dbReference>
<accession>A0A7J5ZLB3</accession>
<keyword evidence="2" id="KW-0732">Signal</keyword>
<feature type="signal peptide" evidence="2">
    <location>
        <begin position="1"/>
        <end position="22"/>
    </location>
</feature>
<evidence type="ECO:0000256" key="2">
    <source>
        <dbReference type="SAM" id="SignalP"/>
    </source>
</evidence>
<organism evidence="3 4">
    <name type="scientific">Ameiurus melas</name>
    <name type="common">Black bullhead</name>
    <name type="synonym">Silurus melas</name>
    <dbReference type="NCBI Taxonomy" id="219545"/>
    <lineage>
        <taxon>Eukaryota</taxon>
        <taxon>Metazoa</taxon>
        <taxon>Chordata</taxon>
        <taxon>Craniata</taxon>
        <taxon>Vertebrata</taxon>
        <taxon>Euteleostomi</taxon>
        <taxon>Actinopterygii</taxon>
        <taxon>Neopterygii</taxon>
        <taxon>Teleostei</taxon>
        <taxon>Ostariophysi</taxon>
        <taxon>Siluriformes</taxon>
        <taxon>Ictaluridae</taxon>
        <taxon>Ameiurus</taxon>
    </lineage>
</organism>
<evidence type="ECO:0000313" key="3">
    <source>
        <dbReference type="EMBL" id="KAF4070589.1"/>
    </source>
</evidence>
<sequence>MMLLKLTLLTLLIVVPDLHVSGETIVTCEHHTAVLNCGARRIRVIGALYGRTDLQTCAAGGPHKQIYNTRCSAPQAAAKVRAR</sequence>
<gene>
    <name evidence="3" type="ORF">AMELA_G00287110</name>
</gene>
<dbReference type="InterPro" id="IPR043159">
    <property type="entry name" value="Lectin_gal-bd_sf"/>
</dbReference>
<dbReference type="Proteomes" id="UP000593565">
    <property type="component" value="Unassembled WGS sequence"/>
</dbReference>
<dbReference type="Gene3D" id="2.60.120.740">
    <property type="match status" value="1"/>
</dbReference>
<evidence type="ECO:0000256" key="1">
    <source>
        <dbReference type="ARBA" id="ARBA00022734"/>
    </source>
</evidence>